<dbReference type="EC" id="2.3.2.27" evidence="3"/>
<evidence type="ECO:0000256" key="10">
    <source>
        <dbReference type="ARBA" id="ARBA00022989"/>
    </source>
</evidence>
<dbReference type="InterPro" id="IPR013083">
    <property type="entry name" value="Znf_RING/FYVE/PHD"/>
</dbReference>
<dbReference type="AlphaFoldDB" id="A0A200QNG1"/>
<sequence>MQLLLKRRLISSLLKSSFITSVRDVDSIPFLVVVKFLALPDRLLLLVPFVLAEIGQTPSSDYVGVLDEEKVLSLGKEISAVGIPSLENGIPQIKSCQDLPCFLSEMTKDQMVVDLAYKTNFLYWGSLLLGSFSLGILGYAIMRNWGRWWQRRQSQRSGDARVATEYQSDEETGEIPDEESCVICLTRRRRFAFLPCGHLVCCQGCPYLVEQLSEPRCPVCRLAITTSHRIYGS</sequence>
<dbReference type="STRING" id="56857.A0A200QNG1"/>
<evidence type="ECO:0000256" key="3">
    <source>
        <dbReference type="ARBA" id="ARBA00012483"/>
    </source>
</evidence>
<dbReference type="OMA" id="THTRSCV"/>
<feature type="domain" description="RING-type" evidence="14">
    <location>
        <begin position="181"/>
        <end position="221"/>
    </location>
</feature>
<keyword evidence="11 13" id="KW-0472">Membrane</keyword>
<reference evidence="15 16" key="1">
    <citation type="journal article" date="2017" name="Mol. Plant">
        <title>The Genome of Medicinal Plant Macleaya cordata Provides New Insights into Benzylisoquinoline Alkaloids Metabolism.</title>
        <authorList>
            <person name="Liu X."/>
            <person name="Liu Y."/>
            <person name="Huang P."/>
            <person name="Ma Y."/>
            <person name="Qing Z."/>
            <person name="Tang Q."/>
            <person name="Cao H."/>
            <person name="Cheng P."/>
            <person name="Zheng Y."/>
            <person name="Yuan Z."/>
            <person name="Zhou Y."/>
            <person name="Liu J."/>
            <person name="Tang Z."/>
            <person name="Zhuo Y."/>
            <person name="Zhang Y."/>
            <person name="Yu L."/>
            <person name="Huang J."/>
            <person name="Yang P."/>
            <person name="Peng Q."/>
            <person name="Zhang J."/>
            <person name="Jiang W."/>
            <person name="Zhang Z."/>
            <person name="Lin K."/>
            <person name="Ro D.K."/>
            <person name="Chen X."/>
            <person name="Xiong X."/>
            <person name="Shang Y."/>
            <person name="Huang S."/>
            <person name="Zeng J."/>
        </authorList>
    </citation>
    <scope>NUCLEOTIDE SEQUENCE [LARGE SCALE GENOMIC DNA]</scope>
    <source>
        <strain evidence="16">cv. BLH2017</strain>
        <tissue evidence="15">Root</tissue>
    </source>
</reference>
<protein>
    <recommendedName>
        <fullName evidence="3">RING-type E3 ubiquitin transferase</fullName>
        <ecNumber evidence="3">2.3.2.27</ecNumber>
    </recommendedName>
</protein>
<evidence type="ECO:0000313" key="15">
    <source>
        <dbReference type="EMBL" id="OVA12010.1"/>
    </source>
</evidence>
<evidence type="ECO:0000256" key="13">
    <source>
        <dbReference type="SAM" id="Phobius"/>
    </source>
</evidence>
<dbReference type="Pfam" id="PF13920">
    <property type="entry name" value="zf-C3HC4_3"/>
    <property type="match status" value="1"/>
</dbReference>
<evidence type="ECO:0000256" key="9">
    <source>
        <dbReference type="ARBA" id="ARBA00022833"/>
    </source>
</evidence>
<dbReference type="PANTHER" id="PTHR47355">
    <property type="entry name" value="E3 UBIQUITIN-PROTEIN LIGASE SPL2"/>
    <property type="match status" value="1"/>
</dbReference>
<name>A0A200QNG1_MACCD</name>
<dbReference type="GO" id="GO:0016020">
    <property type="term" value="C:membrane"/>
    <property type="evidence" value="ECO:0007669"/>
    <property type="project" value="UniProtKB-SubCell"/>
</dbReference>
<evidence type="ECO:0000313" key="16">
    <source>
        <dbReference type="Proteomes" id="UP000195402"/>
    </source>
</evidence>
<evidence type="ECO:0000256" key="4">
    <source>
        <dbReference type="ARBA" id="ARBA00022679"/>
    </source>
</evidence>
<dbReference type="GO" id="GO:0008270">
    <property type="term" value="F:zinc ion binding"/>
    <property type="evidence" value="ECO:0007669"/>
    <property type="project" value="UniProtKB-KW"/>
</dbReference>
<evidence type="ECO:0000256" key="8">
    <source>
        <dbReference type="ARBA" id="ARBA00022786"/>
    </source>
</evidence>
<proteinExistence type="predicted"/>
<dbReference type="OrthoDB" id="10251804at2759"/>
<keyword evidence="16" id="KW-1185">Reference proteome</keyword>
<dbReference type="InterPro" id="IPR044247">
    <property type="entry name" value="SPL2-like"/>
</dbReference>
<gene>
    <name evidence="15" type="ORF">BVC80_7741g8</name>
</gene>
<dbReference type="Gene3D" id="3.30.40.10">
    <property type="entry name" value="Zinc/RING finger domain, C3HC4 (zinc finger)"/>
    <property type="match status" value="1"/>
</dbReference>
<evidence type="ECO:0000256" key="11">
    <source>
        <dbReference type="ARBA" id="ARBA00023136"/>
    </source>
</evidence>
<dbReference type="CDD" id="cd23145">
    <property type="entry name" value="RING-HC_SPL2-like"/>
    <property type="match status" value="1"/>
</dbReference>
<keyword evidence="6" id="KW-0479">Metal-binding</keyword>
<evidence type="ECO:0000256" key="1">
    <source>
        <dbReference type="ARBA" id="ARBA00000900"/>
    </source>
</evidence>
<accession>A0A200QNG1</accession>
<evidence type="ECO:0000256" key="12">
    <source>
        <dbReference type="PROSITE-ProRule" id="PRU00175"/>
    </source>
</evidence>
<comment type="subcellular location">
    <subcellularLocation>
        <location evidence="2">Membrane</location>
        <topology evidence="2">Multi-pass membrane protein</topology>
    </subcellularLocation>
</comment>
<comment type="catalytic activity">
    <reaction evidence="1">
        <text>S-ubiquitinyl-[E2 ubiquitin-conjugating enzyme]-L-cysteine + [acceptor protein]-L-lysine = [E2 ubiquitin-conjugating enzyme]-L-cysteine + N(6)-ubiquitinyl-[acceptor protein]-L-lysine.</text>
        <dbReference type="EC" id="2.3.2.27"/>
    </reaction>
</comment>
<evidence type="ECO:0000256" key="6">
    <source>
        <dbReference type="ARBA" id="ARBA00022723"/>
    </source>
</evidence>
<dbReference type="GO" id="GO:0061630">
    <property type="term" value="F:ubiquitin protein ligase activity"/>
    <property type="evidence" value="ECO:0007669"/>
    <property type="project" value="UniProtKB-EC"/>
</dbReference>
<keyword evidence="8" id="KW-0833">Ubl conjugation pathway</keyword>
<feature type="transmembrane region" description="Helical" evidence="13">
    <location>
        <begin position="121"/>
        <end position="142"/>
    </location>
</feature>
<dbReference type="InterPro" id="IPR001841">
    <property type="entry name" value="Znf_RING"/>
</dbReference>
<dbReference type="Pfam" id="PF12483">
    <property type="entry name" value="GIDE"/>
    <property type="match status" value="1"/>
</dbReference>
<evidence type="ECO:0000256" key="7">
    <source>
        <dbReference type="ARBA" id="ARBA00022771"/>
    </source>
</evidence>
<dbReference type="GO" id="GO:0016567">
    <property type="term" value="P:protein ubiquitination"/>
    <property type="evidence" value="ECO:0007669"/>
    <property type="project" value="InterPro"/>
</dbReference>
<keyword evidence="7 12" id="KW-0863">Zinc-finger</keyword>
<dbReference type="EMBL" id="MVGT01001440">
    <property type="protein sequence ID" value="OVA12010.1"/>
    <property type="molecule type" value="Genomic_DNA"/>
</dbReference>
<dbReference type="PANTHER" id="PTHR47355:SF1">
    <property type="entry name" value="E3 UBIQUITIN-PROTEIN LIGASE SPL2"/>
    <property type="match status" value="1"/>
</dbReference>
<keyword evidence="4" id="KW-0808">Transferase</keyword>
<keyword evidence="9" id="KW-0862">Zinc</keyword>
<organism evidence="15 16">
    <name type="scientific">Macleaya cordata</name>
    <name type="common">Five-seeded plume-poppy</name>
    <name type="synonym">Bocconia cordata</name>
    <dbReference type="NCBI Taxonomy" id="56857"/>
    <lineage>
        <taxon>Eukaryota</taxon>
        <taxon>Viridiplantae</taxon>
        <taxon>Streptophyta</taxon>
        <taxon>Embryophyta</taxon>
        <taxon>Tracheophyta</taxon>
        <taxon>Spermatophyta</taxon>
        <taxon>Magnoliopsida</taxon>
        <taxon>Ranunculales</taxon>
        <taxon>Papaveraceae</taxon>
        <taxon>Papaveroideae</taxon>
        <taxon>Macleaya</taxon>
    </lineage>
</organism>
<dbReference type="Proteomes" id="UP000195402">
    <property type="component" value="Unassembled WGS sequence"/>
</dbReference>
<evidence type="ECO:0000256" key="2">
    <source>
        <dbReference type="ARBA" id="ARBA00004141"/>
    </source>
</evidence>
<keyword evidence="5 13" id="KW-0812">Transmembrane</keyword>
<evidence type="ECO:0000256" key="5">
    <source>
        <dbReference type="ARBA" id="ARBA00022692"/>
    </source>
</evidence>
<dbReference type="InterPro" id="IPR022170">
    <property type="entry name" value="MUL1-like"/>
</dbReference>
<dbReference type="PROSITE" id="PS50089">
    <property type="entry name" value="ZF_RING_2"/>
    <property type="match status" value="1"/>
</dbReference>
<dbReference type="InParanoid" id="A0A200QNG1"/>
<dbReference type="SUPFAM" id="SSF57850">
    <property type="entry name" value="RING/U-box"/>
    <property type="match status" value="1"/>
</dbReference>
<keyword evidence="10 13" id="KW-1133">Transmembrane helix</keyword>
<comment type="caution">
    <text evidence="15">The sequence shown here is derived from an EMBL/GenBank/DDBJ whole genome shotgun (WGS) entry which is preliminary data.</text>
</comment>
<evidence type="ECO:0000259" key="14">
    <source>
        <dbReference type="PROSITE" id="PS50089"/>
    </source>
</evidence>